<comment type="caution">
    <text evidence="12">The sequence shown here is derived from an EMBL/GenBank/DDBJ whole genome shotgun (WGS) entry which is preliminary data.</text>
</comment>
<dbReference type="PANTHER" id="PTHR22952">
    <property type="entry name" value="CAMP-RESPONSE ELEMENT BINDING PROTEIN-RELATED"/>
    <property type="match status" value="1"/>
</dbReference>
<proteinExistence type="inferred from homology"/>
<evidence type="ECO:0000313" key="13">
    <source>
        <dbReference type="Proteomes" id="UP000237000"/>
    </source>
</evidence>
<evidence type="ECO:0000256" key="9">
    <source>
        <dbReference type="SAM" id="Coils"/>
    </source>
</evidence>
<dbReference type="GO" id="GO:0045893">
    <property type="term" value="P:positive regulation of DNA-templated transcription"/>
    <property type="evidence" value="ECO:0007669"/>
    <property type="project" value="InterPro"/>
</dbReference>
<dbReference type="GO" id="GO:0043565">
    <property type="term" value="F:sequence-specific DNA binding"/>
    <property type="evidence" value="ECO:0007669"/>
    <property type="project" value="UniProtKB-ARBA"/>
</dbReference>
<dbReference type="STRING" id="63057.A0A2P5FU06"/>
<feature type="coiled-coil region" evidence="9">
    <location>
        <begin position="316"/>
        <end position="347"/>
    </location>
</feature>
<evidence type="ECO:0000256" key="4">
    <source>
        <dbReference type="ARBA" id="ARBA00023015"/>
    </source>
</evidence>
<dbReference type="FunFam" id="1.20.5.170:FF:000060">
    <property type="entry name" value="protein ABSCISIC ACID-INSENSITIVE 5 isoform X1"/>
    <property type="match status" value="1"/>
</dbReference>
<dbReference type="InParanoid" id="A0A2P5FU06"/>
<evidence type="ECO:0000256" key="2">
    <source>
        <dbReference type="ARBA" id="ARBA00022553"/>
    </source>
</evidence>
<keyword evidence="13" id="KW-1185">Reference proteome</keyword>
<keyword evidence="7" id="KW-0539">Nucleus</keyword>
<dbReference type="GO" id="GO:0009845">
    <property type="term" value="P:seed germination"/>
    <property type="evidence" value="ECO:0007669"/>
    <property type="project" value="UniProtKB-ARBA"/>
</dbReference>
<dbReference type="SMART" id="SM00338">
    <property type="entry name" value="BRLZ"/>
    <property type="match status" value="1"/>
</dbReference>
<evidence type="ECO:0000256" key="10">
    <source>
        <dbReference type="SAM" id="MobiDB-lite"/>
    </source>
</evidence>
<name>A0A2P5FU06_TREOI</name>
<dbReference type="EMBL" id="JXTC01000009">
    <property type="protein sequence ID" value="POO01257.1"/>
    <property type="molecule type" value="Genomic_DNA"/>
</dbReference>
<evidence type="ECO:0000313" key="12">
    <source>
        <dbReference type="EMBL" id="POO01257.1"/>
    </source>
</evidence>
<keyword evidence="9" id="KW-0175">Coiled coil</keyword>
<dbReference type="CDD" id="cd14707">
    <property type="entry name" value="bZIP_plant_BZIP46"/>
    <property type="match status" value="1"/>
</dbReference>
<reference evidence="13" key="1">
    <citation type="submission" date="2016-06" db="EMBL/GenBank/DDBJ databases">
        <title>Parallel loss of symbiosis genes in relatives of nitrogen-fixing non-legume Parasponia.</title>
        <authorList>
            <person name="Van Velzen R."/>
            <person name="Holmer R."/>
            <person name="Bu F."/>
            <person name="Rutten L."/>
            <person name="Van Zeijl A."/>
            <person name="Liu W."/>
            <person name="Santuari L."/>
            <person name="Cao Q."/>
            <person name="Sharma T."/>
            <person name="Shen D."/>
            <person name="Roswanjaya Y."/>
            <person name="Wardhani T."/>
            <person name="Kalhor M.S."/>
            <person name="Jansen J."/>
            <person name="Van den Hoogen J."/>
            <person name="Gungor B."/>
            <person name="Hartog M."/>
            <person name="Hontelez J."/>
            <person name="Verver J."/>
            <person name="Yang W.-C."/>
            <person name="Schijlen E."/>
            <person name="Repin R."/>
            <person name="Schilthuizen M."/>
            <person name="Schranz E."/>
            <person name="Heidstra R."/>
            <person name="Miyata K."/>
            <person name="Fedorova E."/>
            <person name="Kohlen W."/>
            <person name="Bisseling T."/>
            <person name="Smit S."/>
            <person name="Geurts R."/>
        </authorList>
    </citation>
    <scope>NUCLEOTIDE SEQUENCE [LARGE SCALE GENOMIC DNA]</scope>
    <source>
        <strain evidence="13">cv. RG33-2</strain>
    </source>
</reference>
<dbReference type="SUPFAM" id="SSF57959">
    <property type="entry name" value="Leucine zipper domain"/>
    <property type="match status" value="1"/>
</dbReference>
<evidence type="ECO:0000256" key="6">
    <source>
        <dbReference type="ARBA" id="ARBA00023163"/>
    </source>
</evidence>
<dbReference type="AlphaFoldDB" id="A0A2P5FU06"/>
<keyword evidence="3" id="KW-0938">Abscisic acid signaling pathway</keyword>
<gene>
    <name evidence="12" type="primary">TorBZIP38</name>
    <name evidence="12" type="ORF">TorRG33x02_030110</name>
</gene>
<dbReference type="InterPro" id="IPR046347">
    <property type="entry name" value="bZIP_sf"/>
</dbReference>
<evidence type="ECO:0000256" key="7">
    <source>
        <dbReference type="ARBA" id="ARBA00023242"/>
    </source>
</evidence>
<dbReference type="GO" id="GO:0003700">
    <property type="term" value="F:DNA-binding transcription factor activity"/>
    <property type="evidence" value="ECO:0007669"/>
    <property type="project" value="InterPro"/>
</dbReference>
<dbReference type="Pfam" id="PF00170">
    <property type="entry name" value="bZIP_1"/>
    <property type="match status" value="1"/>
</dbReference>
<evidence type="ECO:0000256" key="3">
    <source>
        <dbReference type="ARBA" id="ARBA00022682"/>
    </source>
</evidence>
<dbReference type="PROSITE" id="PS00036">
    <property type="entry name" value="BZIP_BASIC"/>
    <property type="match status" value="1"/>
</dbReference>
<dbReference type="GO" id="GO:0005634">
    <property type="term" value="C:nucleus"/>
    <property type="evidence" value="ECO:0007669"/>
    <property type="project" value="UniProtKB-SubCell"/>
</dbReference>
<dbReference type="InterPro" id="IPR004827">
    <property type="entry name" value="bZIP"/>
</dbReference>
<feature type="region of interest" description="Disordered" evidence="10">
    <location>
        <begin position="130"/>
        <end position="154"/>
    </location>
</feature>
<feature type="region of interest" description="Disordered" evidence="10">
    <location>
        <begin position="224"/>
        <end position="290"/>
    </location>
</feature>
<dbReference type="FunCoup" id="A0A2P5FU06">
    <property type="interactions" value="179"/>
</dbReference>
<feature type="region of interest" description="Disordered" evidence="10">
    <location>
        <begin position="1"/>
        <end position="36"/>
    </location>
</feature>
<evidence type="ECO:0000256" key="8">
    <source>
        <dbReference type="ARBA" id="ARBA00061369"/>
    </source>
</evidence>
<feature type="compositionally biased region" description="Low complexity" evidence="10">
    <location>
        <begin position="252"/>
        <end position="269"/>
    </location>
</feature>
<feature type="domain" description="BZIP" evidence="11">
    <location>
        <begin position="295"/>
        <end position="339"/>
    </location>
</feature>
<dbReference type="OrthoDB" id="644067at2759"/>
<comment type="similarity">
    <text evidence="8">Belongs to the bZIP family. ABI5 subfamily.</text>
</comment>
<dbReference type="GO" id="GO:0009414">
    <property type="term" value="P:response to water deprivation"/>
    <property type="evidence" value="ECO:0007669"/>
    <property type="project" value="UniProtKB-ARBA"/>
</dbReference>
<dbReference type="PROSITE" id="PS50217">
    <property type="entry name" value="BZIP"/>
    <property type="match status" value="1"/>
</dbReference>
<dbReference type="PANTHER" id="PTHR22952:SF395">
    <property type="entry name" value="ABSCISIC ACID-INSENSITIVE 5-LIKE PROTEIN 1"/>
    <property type="match status" value="1"/>
</dbReference>
<organism evidence="12 13">
    <name type="scientific">Trema orientale</name>
    <name type="common">Charcoal tree</name>
    <name type="synonym">Celtis orientalis</name>
    <dbReference type="NCBI Taxonomy" id="63057"/>
    <lineage>
        <taxon>Eukaryota</taxon>
        <taxon>Viridiplantae</taxon>
        <taxon>Streptophyta</taxon>
        <taxon>Embryophyta</taxon>
        <taxon>Tracheophyta</taxon>
        <taxon>Spermatophyta</taxon>
        <taxon>Magnoliopsida</taxon>
        <taxon>eudicotyledons</taxon>
        <taxon>Gunneridae</taxon>
        <taxon>Pentapetalae</taxon>
        <taxon>rosids</taxon>
        <taxon>fabids</taxon>
        <taxon>Rosales</taxon>
        <taxon>Cannabaceae</taxon>
        <taxon>Trema</taxon>
    </lineage>
</organism>
<dbReference type="Gene3D" id="1.20.5.170">
    <property type="match status" value="1"/>
</dbReference>
<protein>
    <submittedName>
        <fullName evidence="12">Basic-leucine zipper transcription factor</fullName>
    </submittedName>
</protein>
<evidence type="ECO:0000256" key="1">
    <source>
        <dbReference type="ARBA" id="ARBA00004123"/>
    </source>
</evidence>
<feature type="compositionally biased region" description="Polar residues" evidence="10">
    <location>
        <begin position="12"/>
        <end position="26"/>
    </location>
</feature>
<dbReference type="GO" id="GO:0009738">
    <property type="term" value="P:abscisic acid-activated signaling pathway"/>
    <property type="evidence" value="ECO:0007669"/>
    <property type="project" value="UniProtKB-KW"/>
</dbReference>
<dbReference type="GO" id="GO:0009651">
    <property type="term" value="P:response to salt stress"/>
    <property type="evidence" value="ECO:0007669"/>
    <property type="project" value="UniProtKB-ARBA"/>
</dbReference>
<accession>A0A2P5FU06</accession>
<keyword evidence="2" id="KW-0597">Phosphoprotein</keyword>
<dbReference type="Proteomes" id="UP000237000">
    <property type="component" value="Unassembled WGS sequence"/>
</dbReference>
<evidence type="ECO:0000259" key="11">
    <source>
        <dbReference type="PROSITE" id="PS50217"/>
    </source>
</evidence>
<evidence type="ECO:0000256" key="5">
    <source>
        <dbReference type="ARBA" id="ARBA00023125"/>
    </source>
</evidence>
<keyword evidence="4" id="KW-0805">Transcription regulation</keyword>
<keyword evidence="5" id="KW-0238">DNA-binding</keyword>
<keyword evidence="6" id="KW-0804">Transcription</keyword>
<feature type="compositionally biased region" description="Basic and acidic residues" evidence="10">
    <location>
        <begin position="130"/>
        <end position="147"/>
    </location>
</feature>
<comment type="subcellular location">
    <subcellularLocation>
        <location evidence="1">Nucleus</location>
    </subcellularLocation>
</comment>
<dbReference type="InterPro" id="IPR043452">
    <property type="entry name" value="BZIP46-like"/>
</dbReference>
<sequence>MLVSMGKENLGNGKNTKTESSPQVQQAEPPKEEPLLNPCLHKQNSIFSLTLDEIQCKSGMRGFGSMNMEEFIASIWSVEENQVPEEISINNNNNLNNISTATLARQGSFSIPIPLCKRTVDEIWFEIHKEESHSHSTDRPREAEGARNDSGPQRQQTLGEMTLEDFLVKAGVVQETVVQVAKSGSPPNSHDQYYYETTTMPVERHVSKKKVDTNNKYGIVGNGVAGPTGESHHFPRNESGSGFAGYDMYGQSSNSNTNNSVTSNSVPNVKSQSLTEASAGKSKRRIVDGPPEVVVERRQRRMIKNRESAARSRARKQAYTVELEVELNQLKDENEKLKQILAETQLKRKREVLMKRKMQLTKAQKLIEKLRKIRRAVSLAW</sequence>